<feature type="signal peptide" evidence="5">
    <location>
        <begin position="1"/>
        <end position="24"/>
    </location>
</feature>
<comment type="caution">
    <text evidence="8">The sequence shown here is derived from an EMBL/GenBank/DDBJ whole genome shotgun (WGS) entry which is preliminary data.</text>
</comment>
<dbReference type="RefSeq" id="WP_183376477.1">
    <property type="nucleotide sequence ID" value="NZ_CBCSFZ010000014.1"/>
</dbReference>
<keyword evidence="9" id="KW-1185">Reference proteome</keyword>
<dbReference type="GO" id="GO:0030313">
    <property type="term" value="C:cell envelope"/>
    <property type="evidence" value="ECO:0007669"/>
    <property type="project" value="UniProtKB-SubCell"/>
</dbReference>
<comment type="subcellular location">
    <subcellularLocation>
        <location evidence="1">Cell envelope</location>
    </subcellularLocation>
</comment>
<dbReference type="SMART" id="SM00062">
    <property type="entry name" value="PBPb"/>
    <property type="match status" value="1"/>
</dbReference>
<dbReference type="Gene3D" id="3.40.190.10">
    <property type="entry name" value="Periplasmic binding protein-like II"/>
    <property type="match status" value="2"/>
</dbReference>
<keyword evidence="3 5" id="KW-0732">Signal</keyword>
<organism evidence="8 9">
    <name type="scientific">Helcobacillus massiliensis</name>
    <dbReference type="NCBI Taxonomy" id="521392"/>
    <lineage>
        <taxon>Bacteria</taxon>
        <taxon>Bacillati</taxon>
        <taxon>Actinomycetota</taxon>
        <taxon>Actinomycetes</taxon>
        <taxon>Micrococcales</taxon>
        <taxon>Dermabacteraceae</taxon>
        <taxon>Helcobacillus</taxon>
    </lineage>
</organism>
<protein>
    <submittedName>
        <fullName evidence="8">Polar amino acid transport system substrate-binding protein</fullName>
    </submittedName>
</protein>
<evidence type="ECO:0000256" key="5">
    <source>
        <dbReference type="SAM" id="SignalP"/>
    </source>
</evidence>
<name>A0A839R2R2_9MICO</name>
<feature type="domain" description="Solute-binding protein family 3/N-terminal" evidence="6">
    <location>
        <begin position="39"/>
        <end position="260"/>
    </location>
</feature>
<dbReference type="AlphaFoldDB" id="A0A839R2R2"/>
<dbReference type="CDD" id="cd13624">
    <property type="entry name" value="PBP2_Arg_Lys_His"/>
    <property type="match status" value="1"/>
</dbReference>
<dbReference type="GO" id="GO:0016020">
    <property type="term" value="C:membrane"/>
    <property type="evidence" value="ECO:0007669"/>
    <property type="project" value="InterPro"/>
</dbReference>
<accession>A0A839R2R2</accession>
<comment type="similarity">
    <text evidence="2 4">Belongs to the bacterial solute-binding protein 3 family.</text>
</comment>
<evidence type="ECO:0000313" key="8">
    <source>
        <dbReference type="EMBL" id="MBB3023356.1"/>
    </source>
</evidence>
<evidence type="ECO:0000259" key="7">
    <source>
        <dbReference type="SMART" id="SM00079"/>
    </source>
</evidence>
<dbReference type="InterPro" id="IPR018313">
    <property type="entry name" value="SBP_3_CS"/>
</dbReference>
<evidence type="ECO:0000313" key="9">
    <source>
        <dbReference type="Proteomes" id="UP000568050"/>
    </source>
</evidence>
<dbReference type="PROSITE" id="PS01039">
    <property type="entry name" value="SBP_BACTERIAL_3"/>
    <property type="match status" value="1"/>
</dbReference>
<evidence type="ECO:0000256" key="3">
    <source>
        <dbReference type="ARBA" id="ARBA00022729"/>
    </source>
</evidence>
<dbReference type="InterPro" id="IPR001638">
    <property type="entry name" value="Solute-binding_3/MltF_N"/>
</dbReference>
<evidence type="ECO:0000256" key="2">
    <source>
        <dbReference type="ARBA" id="ARBA00010333"/>
    </source>
</evidence>
<reference evidence="8 9" key="1">
    <citation type="submission" date="2020-08" db="EMBL/GenBank/DDBJ databases">
        <title>Sequencing the genomes of 1000 actinobacteria strains.</title>
        <authorList>
            <person name="Klenk H.-P."/>
        </authorList>
    </citation>
    <scope>NUCLEOTIDE SEQUENCE [LARGE SCALE GENOMIC DNA]</scope>
    <source>
        <strain evidence="8 9">DSM 23040</strain>
    </source>
</reference>
<dbReference type="SUPFAM" id="SSF53850">
    <property type="entry name" value="Periplasmic binding protein-like II"/>
    <property type="match status" value="1"/>
</dbReference>
<dbReference type="PANTHER" id="PTHR35936:SF17">
    <property type="entry name" value="ARGININE-BINDING EXTRACELLULAR PROTEIN ARTP"/>
    <property type="match status" value="1"/>
</dbReference>
<dbReference type="Proteomes" id="UP000568050">
    <property type="component" value="Unassembled WGS sequence"/>
</dbReference>
<dbReference type="Pfam" id="PF00497">
    <property type="entry name" value="SBP_bac_3"/>
    <property type="match status" value="1"/>
</dbReference>
<gene>
    <name evidence="8" type="ORF">FHX50_001648</name>
</gene>
<feature type="domain" description="Ionotropic glutamate receptor C-terminal" evidence="7">
    <location>
        <begin position="39"/>
        <end position="259"/>
    </location>
</feature>
<feature type="chain" id="PRO_5039456325" evidence="5">
    <location>
        <begin position="25"/>
        <end position="261"/>
    </location>
</feature>
<dbReference type="PROSITE" id="PS51257">
    <property type="entry name" value="PROKAR_LIPOPROTEIN"/>
    <property type="match status" value="1"/>
</dbReference>
<evidence type="ECO:0000259" key="6">
    <source>
        <dbReference type="SMART" id="SM00062"/>
    </source>
</evidence>
<evidence type="ECO:0000256" key="1">
    <source>
        <dbReference type="ARBA" id="ARBA00004196"/>
    </source>
</evidence>
<proteinExistence type="inferred from homology"/>
<dbReference type="EMBL" id="JACHWP010000004">
    <property type="protein sequence ID" value="MBB3023356.1"/>
    <property type="molecule type" value="Genomic_DNA"/>
</dbReference>
<dbReference type="SMART" id="SM00079">
    <property type="entry name" value="PBPe"/>
    <property type="match status" value="1"/>
</dbReference>
<dbReference type="InterPro" id="IPR001320">
    <property type="entry name" value="Iontro_rcpt_C"/>
</dbReference>
<dbReference type="GO" id="GO:0015276">
    <property type="term" value="F:ligand-gated monoatomic ion channel activity"/>
    <property type="evidence" value="ECO:0007669"/>
    <property type="project" value="InterPro"/>
</dbReference>
<sequence>MKIRTLASLTAASALLLTACGGSGGGDNPDGIDLVQDGTLTVCGEAPYEPFEMEDKNAPSGYTGFDVELTEQVAKKMGLKYVYKDTAFDSLQSGLALNSGECDLGASAMTITEDRKKNLLFTDGYYDSKQSLLVAEGSDIKTKDDLKGKTVGIQTGSTGEIYAKENLDGAELKSFPGDAELWQAIQAGQVDAVLQDLPVNIPHTKDGKFAIVEEYDTGEQYGFAAKKGNDKLIEEFNKELKAMREDGSYDKLYDKYFSTDK</sequence>
<dbReference type="PANTHER" id="PTHR35936">
    <property type="entry name" value="MEMBRANE-BOUND LYTIC MUREIN TRANSGLYCOSYLASE F"/>
    <property type="match status" value="1"/>
</dbReference>
<evidence type="ECO:0000256" key="4">
    <source>
        <dbReference type="RuleBase" id="RU003744"/>
    </source>
</evidence>